<dbReference type="PANTHER" id="PTHR42780:SF1">
    <property type="entry name" value="ISOLEUCINE--TRNA LIGASE, CYTOPLASMIC"/>
    <property type="match status" value="1"/>
</dbReference>
<evidence type="ECO:0000256" key="7">
    <source>
        <dbReference type="ARBA" id="ARBA00022917"/>
    </source>
</evidence>
<dbReference type="Gene3D" id="1.10.730.10">
    <property type="entry name" value="Isoleucyl-tRNA Synthetase, Domain 1"/>
    <property type="match status" value="1"/>
</dbReference>
<comment type="caution">
    <text evidence="13">The sequence shown here is derived from an EMBL/GenBank/DDBJ whole genome shotgun (WGS) entry which is preliminary data.</text>
</comment>
<dbReference type="InterPro" id="IPR002301">
    <property type="entry name" value="Ile-tRNA-ligase"/>
</dbReference>
<dbReference type="Pfam" id="PF19302">
    <property type="entry name" value="DUF5915"/>
    <property type="match status" value="1"/>
</dbReference>
<comment type="similarity">
    <text evidence="10">Belongs to the class-I aminoacyl-tRNA synthetase family. IleS type 2 subfamily.</text>
</comment>
<dbReference type="InterPro" id="IPR013155">
    <property type="entry name" value="M/V/L/I-tRNA-synth_anticd-bd"/>
</dbReference>
<dbReference type="Gene3D" id="3.90.740.10">
    <property type="entry name" value="Valyl/Leucyl/Isoleucyl-tRNA synthetase, editing domain"/>
    <property type="match status" value="1"/>
</dbReference>
<keyword evidence="3 10" id="KW-0479">Metal-binding</keyword>
<evidence type="ECO:0000256" key="6">
    <source>
        <dbReference type="ARBA" id="ARBA00022840"/>
    </source>
</evidence>
<dbReference type="Pfam" id="PF08264">
    <property type="entry name" value="Anticodon_1"/>
    <property type="match status" value="1"/>
</dbReference>
<dbReference type="GO" id="GO:0004822">
    <property type="term" value="F:isoleucine-tRNA ligase activity"/>
    <property type="evidence" value="ECO:0007669"/>
    <property type="project" value="UniProtKB-UniRule"/>
</dbReference>
<evidence type="ECO:0000259" key="12">
    <source>
        <dbReference type="Pfam" id="PF08264"/>
    </source>
</evidence>
<dbReference type="CDD" id="cd07961">
    <property type="entry name" value="Anticodon_Ia_Ile_ABEc"/>
    <property type="match status" value="1"/>
</dbReference>
<evidence type="ECO:0000256" key="2">
    <source>
        <dbReference type="ARBA" id="ARBA00022598"/>
    </source>
</evidence>
<comment type="catalytic activity">
    <reaction evidence="9 10">
        <text>tRNA(Ile) + L-isoleucine + ATP = L-isoleucyl-tRNA(Ile) + AMP + diphosphate</text>
        <dbReference type="Rhea" id="RHEA:11060"/>
        <dbReference type="Rhea" id="RHEA-COMP:9666"/>
        <dbReference type="Rhea" id="RHEA-COMP:9695"/>
        <dbReference type="ChEBI" id="CHEBI:30616"/>
        <dbReference type="ChEBI" id="CHEBI:33019"/>
        <dbReference type="ChEBI" id="CHEBI:58045"/>
        <dbReference type="ChEBI" id="CHEBI:78442"/>
        <dbReference type="ChEBI" id="CHEBI:78528"/>
        <dbReference type="ChEBI" id="CHEBI:456215"/>
        <dbReference type="EC" id="6.1.1.5"/>
    </reaction>
</comment>
<dbReference type="InterPro" id="IPR033709">
    <property type="entry name" value="Anticodon_Ile_ABEc"/>
</dbReference>
<dbReference type="HAMAP" id="MF_02003">
    <property type="entry name" value="Ile_tRNA_synth_type2"/>
    <property type="match status" value="1"/>
</dbReference>
<keyword evidence="1 10" id="KW-0963">Cytoplasm</keyword>
<dbReference type="Proteomes" id="UP001524383">
    <property type="component" value="Unassembled WGS sequence"/>
</dbReference>
<evidence type="ECO:0000256" key="4">
    <source>
        <dbReference type="ARBA" id="ARBA00022741"/>
    </source>
</evidence>
<keyword evidence="14" id="KW-1185">Reference proteome</keyword>
<dbReference type="AlphaFoldDB" id="A0ABD4THX2"/>
<comment type="function">
    <text evidence="10">Catalyzes the attachment of isoleucine to tRNA(Ile). As IleRS can inadvertently accommodate and process structurally similar amino acids such as valine, to avoid such errors it has two additional distinct tRNA(Ile)-dependent editing activities. One activity is designated as 'pretransfer' editing and involves the hydrolysis of activated Val-AMP. The other activity is designated 'posttransfer' editing and involves deacylation of mischarged Val-tRNA(Ile).</text>
</comment>
<comment type="subcellular location">
    <subcellularLocation>
        <location evidence="10">Cytoplasm</location>
    </subcellularLocation>
</comment>
<comment type="subunit">
    <text evidence="10">Monomer.</text>
</comment>
<dbReference type="EMBL" id="VOTZ01000010">
    <property type="protein sequence ID" value="MCQ1538542.1"/>
    <property type="molecule type" value="Genomic_DNA"/>
</dbReference>
<keyword evidence="4 10" id="KW-0547">Nucleotide-binding</keyword>
<dbReference type="GO" id="GO:0006428">
    <property type="term" value="P:isoleucyl-tRNA aminoacylation"/>
    <property type="evidence" value="ECO:0007669"/>
    <property type="project" value="UniProtKB-UniRule"/>
</dbReference>
<dbReference type="InterPro" id="IPR002300">
    <property type="entry name" value="aa-tRNA-synth_Ia"/>
</dbReference>
<keyword evidence="2 10" id="KW-0436">Ligase</keyword>
<feature type="domain" description="Methionyl/Valyl/Leucyl/Isoleucyl-tRNA synthetase anticodon-binding" evidence="12">
    <location>
        <begin position="690"/>
        <end position="837"/>
    </location>
</feature>
<dbReference type="PRINTS" id="PR00984">
    <property type="entry name" value="TRNASYNTHILE"/>
</dbReference>
<dbReference type="SUPFAM" id="SSF52374">
    <property type="entry name" value="Nucleotidylyl transferase"/>
    <property type="match status" value="1"/>
</dbReference>
<evidence type="ECO:0000256" key="5">
    <source>
        <dbReference type="ARBA" id="ARBA00022833"/>
    </source>
</evidence>
<dbReference type="PROSITE" id="PS00178">
    <property type="entry name" value="AA_TRNA_LIGASE_I"/>
    <property type="match status" value="1"/>
</dbReference>
<evidence type="ECO:0000256" key="10">
    <source>
        <dbReference type="HAMAP-Rule" id="MF_02003"/>
    </source>
</evidence>
<sequence>MEEVTSSYTPKEVEEEARAFWRAEDTYKNVQELRKNGKPFFFVDGPPYTTGYIHLGTAWNKILKDAILRYHRMHGRHVIDRAGYDMHGLPIEVRVENELGFTSKKDIETFGIAQFINKCRTFAMTHKDIMSRQFSDLGVWLDFENPYQTISNDYIEAAWFTLKRVEEEGMLERGYRVVNWCPRCETAIADAEVEYQDVTDPSIFVKFPLTGAENEYLVIWTTTPWTLPANVAVAVAADFTYARVRAVREGASEILWIADDLVESVLKAGRYQDYEVLGVKKGSELVGSEYESPLIPSVPMQGRIRHRVVAADFVAMENTGMVHIAPGHGWDDYVLGMKEKLQIVCPVDGTGRFTEEGGEFAGMLVKDPATNKLVIQALGPALLAEKKLTHRYGHCWRCKTPNIFRATSQWFIKASDAKEKMLASIQDEVTWYPDWAGSARFHDWIEGARDWCISRQRYWGIPIPVWVCPSCDTYRVIGRFSELEELSGSRVTDPHRPMVDKITIPCACGGTMHRVEDIFDVWFDSGVASWATLSYPGEEEAFKNLWPADFITEGQDQTRGWFYSQLGLSTIAFGQAPYKQVLMHGFALDAQGKKMSKSFGNVVTPEEVIEKFGVDVLRLYILSASAPWDDLKFNWDGVKTVHRALNILWNVYRFPIPYMRLDNFQPGTDAAGAYDTSAIHKIASEGAFEDRWLISRIHSLTDEISGAMAEYQIHRATRKLLSFILDDLSRWYVQLVRPRMWLEDDSLSKQQAYETIYYVMRKLVSLACPFIPHLTELIYQNLRLSGDPSSVHMLDWTEADQHLINRSIEDAMQVVQSFDDAVANARQAGKRKLRWPVGEVVIATESALVHEAVSSLLPLCKARANSRNVSVVTGTWERVLWTAEPQMKKIGPEFGKTGVLVKRAIEEADGTLLRQQINEAGSATITAGDQEIIITAEHVAFSEKLPENVYSAAMPDATVYVDVTLTDELEAEGYAREVIRRVQEMRKQMDLSVDDQIEGMIVIGDDRIGSLLDNSKDWIAGEIRASSLVFAKEKGEEAGFSAEWDVEGVVISITLRKP</sequence>
<dbReference type="InterPro" id="IPR014729">
    <property type="entry name" value="Rossmann-like_a/b/a_fold"/>
</dbReference>
<evidence type="ECO:0000256" key="8">
    <source>
        <dbReference type="ARBA" id="ARBA00023146"/>
    </source>
</evidence>
<feature type="short sequence motif" description="'KMSKS' region" evidence="10">
    <location>
        <begin position="594"/>
        <end position="598"/>
    </location>
</feature>
<keyword evidence="6 10" id="KW-0067">ATP-binding</keyword>
<dbReference type="SUPFAM" id="SSF47323">
    <property type="entry name" value="Anticodon-binding domain of a subclass of class I aminoacyl-tRNA synthetases"/>
    <property type="match status" value="2"/>
</dbReference>
<dbReference type="GO" id="GO:0008270">
    <property type="term" value="F:zinc ion binding"/>
    <property type="evidence" value="ECO:0007669"/>
    <property type="project" value="UniProtKB-UniRule"/>
</dbReference>
<gene>
    <name evidence="10" type="primary">ileS</name>
    <name evidence="13" type="ORF">FTO68_06020</name>
</gene>
<dbReference type="Pfam" id="PF00133">
    <property type="entry name" value="tRNA-synt_1"/>
    <property type="match status" value="1"/>
</dbReference>
<feature type="domain" description="Aminoacyl-tRNA synthetase class Ia" evidence="11">
    <location>
        <begin position="19"/>
        <end position="631"/>
    </location>
</feature>
<dbReference type="InterPro" id="IPR001412">
    <property type="entry name" value="aa-tRNA-synth_I_CS"/>
</dbReference>
<dbReference type="GO" id="GO:0005524">
    <property type="term" value="F:ATP binding"/>
    <property type="evidence" value="ECO:0007669"/>
    <property type="project" value="UniProtKB-UniRule"/>
</dbReference>
<keyword evidence="5 10" id="KW-0862">Zinc</keyword>
<name>A0ABD4THX2_9EURY</name>
<evidence type="ECO:0000256" key="3">
    <source>
        <dbReference type="ARBA" id="ARBA00022723"/>
    </source>
</evidence>
<dbReference type="SUPFAM" id="SSF50677">
    <property type="entry name" value="ValRS/IleRS/LeuRS editing domain"/>
    <property type="match status" value="1"/>
</dbReference>
<evidence type="ECO:0000259" key="11">
    <source>
        <dbReference type="Pfam" id="PF00133"/>
    </source>
</evidence>
<dbReference type="Gene3D" id="3.40.50.620">
    <property type="entry name" value="HUPs"/>
    <property type="match status" value="2"/>
</dbReference>
<comment type="domain">
    <text evidence="10">IleRS has two distinct active sites: one for aminoacylation and one for editing. The misactivated valine is translocated from the active site to the editing site, which sterically excludes the correctly activated isoleucine. The single editing site contains two valyl binding pockets, one specific for each substrate (Val-AMP or Val-tRNA(Ile)).</text>
</comment>
<comment type="cofactor">
    <cofactor evidence="10">
        <name>Zn(2+)</name>
        <dbReference type="ChEBI" id="CHEBI:29105"/>
    </cofactor>
</comment>
<dbReference type="RefSeq" id="WP_255332488.1">
    <property type="nucleotide sequence ID" value="NZ_VOTZ01000010.1"/>
</dbReference>
<evidence type="ECO:0000256" key="1">
    <source>
        <dbReference type="ARBA" id="ARBA00022490"/>
    </source>
</evidence>
<proteinExistence type="inferred from homology"/>
<keyword evidence="8 10" id="KW-0030">Aminoacyl-tRNA synthetase</keyword>
<dbReference type="FunFam" id="3.40.50.620:FF:000286">
    <property type="entry name" value="Isoleucine--tRNA ligase"/>
    <property type="match status" value="1"/>
</dbReference>
<accession>A0ABD4THX2</accession>
<keyword evidence="7 10" id="KW-0648">Protein biosynthesis</keyword>
<dbReference type="PANTHER" id="PTHR42780">
    <property type="entry name" value="SOLEUCYL-TRNA SYNTHETASE"/>
    <property type="match status" value="1"/>
</dbReference>
<reference evidence="13 14" key="1">
    <citation type="submission" date="2019-08" db="EMBL/GenBank/DDBJ databases">
        <authorList>
            <person name="Chen S.-C."/>
            <person name="Lai M.-C."/>
            <person name="You Y.-T."/>
        </authorList>
    </citation>
    <scope>NUCLEOTIDE SEQUENCE [LARGE SCALE GENOMIC DNA]</scope>
    <source>
        <strain evidence="13 14">P2F9704a</strain>
    </source>
</reference>
<dbReference type="CDD" id="cd00818">
    <property type="entry name" value="IleRS_core"/>
    <property type="match status" value="1"/>
</dbReference>
<evidence type="ECO:0000313" key="14">
    <source>
        <dbReference type="Proteomes" id="UP001524383"/>
    </source>
</evidence>
<dbReference type="GO" id="GO:0005737">
    <property type="term" value="C:cytoplasm"/>
    <property type="evidence" value="ECO:0007669"/>
    <property type="project" value="UniProtKB-SubCell"/>
</dbReference>
<dbReference type="InterPro" id="IPR023586">
    <property type="entry name" value="Ile-tRNA-ligase_type2"/>
</dbReference>
<protein>
    <recommendedName>
        <fullName evidence="10">Isoleucine--tRNA ligase</fullName>
        <ecNumber evidence="10">6.1.1.5</ecNumber>
    </recommendedName>
    <alternativeName>
        <fullName evidence="10">Isoleucyl-tRNA synthetase</fullName>
        <shortName evidence="10">IleRS</shortName>
    </alternativeName>
</protein>
<dbReference type="EC" id="6.1.1.5" evidence="10"/>
<evidence type="ECO:0000256" key="9">
    <source>
        <dbReference type="ARBA" id="ARBA00048359"/>
    </source>
</evidence>
<feature type="binding site" evidence="10">
    <location>
        <position position="597"/>
    </location>
    <ligand>
        <name>ATP</name>
        <dbReference type="ChEBI" id="CHEBI:30616"/>
    </ligand>
</feature>
<organism evidence="13 14">
    <name type="scientific">Methanocalculus taiwanensis</name>
    <dbReference type="NCBI Taxonomy" id="106207"/>
    <lineage>
        <taxon>Archaea</taxon>
        <taxon>Methanobacteriati</taxon>
        <taxon>Methanobacteriota</taxon>
        <taxon>Stenosarchaea group</taxon>
        <taxon>Methanomicrobia</taxon>
        <taxon>Methanomicrobiales</taxon>
        <taxon>Methanocalculaceae</taxon>
        <taxon>Methanocalculus</taxon>
    </lineage>
</organism>
<dbReference type="NCBIfam" id="TIGR00392">
    <property type="entry name" value="ileS"/>
    <property type="match status" value="1"/>
</dbReference>
<feature type="short sequence motif" description="'HIGH' region" evidence="10">
    <location>
        <begin position="47"/>
        <end position="57"/>
    </location>
</feature>
<dbReference type="InterPro" id="IPR009080">
    <property type="entry name" value="tRNAsynth_Ia_anticodon-bd"/>
</dbReference>
<dbReference type="InterPro" id="IPR009008">
    <property type="entry name" value="Val/Leu/Ile-tRNA-synth_edit"/>
</dbReference>
<evidence type="ECO:0000313" key="13">
    <source>
        <dbReference type="EMBL" id="MCQ1538542.1"/>
    </source>
</evidence>